<evidence type="ECO:0000313" key="2">
    <source>
        <dbReference type="Proteomes" id="UP001177021"/>
    </source>
</evidence>
<sequence>MFKRRRCMLPFLLWFMFLVFVFFTVMPAEIKRNKEEDLKWNGKLCYLPASQAFGLSIATLVSLFFAHIIGNYVLVKVLFSISWLSFGIVVIAATSMSRKQLYGKGWLNGECYIVKGGTYSGSAILILVIICTLNGSAFSKLKSSQAHQDQKIHTQSG</sequence>
<protein>
    <submittedName>
        <fullName evidence="1">Uncharacterized protein</fullName>
    </submittedName>
</protein>
<evidence type="ECO:0000313" key="1">
    <source>
        <dbReference type="EMBL" id="CAJ2636005.1"/>
    </source>
</evidence>
<accession>A0ACB0IVS2</accession>
<reference evidence="1" key="1">
    <citation type="submission" date="2023-10" db="EMBL/GenBank/DDBJ databases">
        <authorList>
            <person name="Rodriguez Cubillos JULIANA M."/>
            <person name="De Vega J."/>
        </authorList>
    </citation>
    <scope>NUCLEOTIDE SEQUENCE</scope>
</reference>
<proteinExistence type="predicted"/>
<dbReference type="EMBL" id="CASHSV030000002">
    <property type="protein sequence ID" value="CAJ2636005.1"/>
    <property type="molecule type" value="Genomic_DNA"/>
</dbReference>
<keyword evidence="2" id="KW-1185">Reference proteome</keyword>
<name>A0ACB0IVS2_TRIPR</name>
<organism evidence="1 2">
    <name type="scientific">Trifolium pratense</name>
    <name type="common">Red clover</name>
    <dbReference type="NCBI Taxonomy" id="57577"/>
    <lineage>
        <taxon>Eukaryota</taxon>
        <taxon>Viridiplantae</taxon>
        <taxon>Streptophyta</taxon>
        <taxon>Embryophyta</taxon>
        <taxon>Tracheophyta</taxon>
        <taxon>Spermatophyta</taxon>
        <taxon>Magnoliopsida</taxon>
        <taxon>eudicotyledons</taxon>
        <taxon>Gunneridae</taxon>
        <taxon>Pentapetalae</taxon>
        <taxon>rosids</taxon>
        <taxon>fabids</taxon>
        <taxon>Fabales</taxon>
        <taxon>Fabaceae</taxon>
        <taxon>Papilionoideae</taxon>
        <taxon>50 kb inversion clade</taxon>
        <taxon>NPAAA clade</taxon>
        <taxon>Hologalegina</taxon>
        <taxon>IRL clade</taxon>
        <taxon>Trifolieae</taxon>
        <taxon>Trifolium</taxon>
    </lineage>
</organism>
<dbReference type="Proteomes" id="UP001177021">
    <property type="component" value="Unassembled WGS sequence"/>
</dbReference>
<gene>
    <name evidence="1" type="ORF">MILVUS5_LOCUS6575</name>
</gene>
<comment type="caution">
    <text evidence="1">The sequence shown here is derived from an EMBL/GenBank/DDBJ whole genome shotgun (WGS) entry which is preliminary data.</text>
</comment>